<dbReference type="Proteomes" id="UP000031121">
    <property type="component" value="Chromosome"/>
</dbReference>
<evidence type="ECO:0000256" key="2">
    <source>
        <dbReference type="ARBA" id="ARBA00022553"/>
    </source>
</evidence>
<evidence type="ECO:0000313" key="4">
    <source>
        <dbReference type="EMBL" id="AJC12170.1"/>
    </source>
</evidence>
<keyword evidence="1" id="KW-0596">Phosphopantetheine</keyword>
<evidence type="ECO:0000313" key="5">
    <source>
        <dbReference type="Proteomes" id="UP000031121"/>
    </source>
</evidence>
<gene>
    <name evidence="4" type="ORF">JI75_05300</name>
</gene>
<proteinExistence type="predicted"/>
<dbReference type="OrthoDB" id="9806381at2"/>
<keyword evidence="2" id="KW-0597">Phosphoprotein</keyword>
<dbReference type="HOGENOM" id="CLU_108696_5_0_11"/>
<dbReference type="KEGG" id="cbac:JI75_05300"/>
<dbReference type="AlphaFoldDB" id="A0A0A8B442"/>
<dbReference type="PROSITE" id="PS00012">
    <property type="entry name" value="PHOSPHOPANTETHEINE"/>
    <property type="match status" value="1"/>
</dbReference>
<dbReference type="Pfam" id="PF00550">
    <property type="entry name" value="PP-binding"/>
    <property type="match status" value="1"/>
</dbReference>
<protein>
    <submittedName>
        <fullName evidence="4">Phosphopantetheine-binding protein</fullName>
    </submittedName>
</protein>
<dbReference type="PROSITE" id="PS50075">
    <property type="entry name" value="CARRIER"/>
    <property type="match status" value="1"/>
</dbReference>
<dbReference type="InterPro" id="IPR036736">
    <property type="entry name" value="ACP-like_sf"/>
</dbReference>
<organism evidence="4 5">
    <name type="scientific">Berryella intestinalis</name>
    <dbReference type="NCBI Taxonomy" id="1531429"/>
    <lineage>
        <taxon>Bacteria</taxon>
        <taxon>Bacillati</taxon>
        <taxon>Actinomycetota</taxon>
        <taxon>Coriobacteriia</taxon>
        <taxon>Eggerthellales</taxon>
        <taxon>Eggerthellaceae</taxon>
        <taxon>Berryella</taxon>
    </lineage>
</organism>
<dbReference type="InterPro" id="IPR006162">
    <property type="entry name" value="Ppantetheine_attach_site"/>
</dbReference>
<dbReference type="EMBL" id="CP009302">
    <property type="protein sequence ID" value="AJC12170.1"/>
    <property type="molecule type" value="Genomic_DNA"/>
</dbReference>
<sequence length="72" mass="7750">MATLDVIKSTLAENLDIDEAAVTADATLDSLGIDSLDMVELICDIEEKLDIEFGEPEGIETIGDMVSYIDSL</sequence>
<dbReference type="RefSeq" id="WP_039689301.1">
    <property type="nucleotide sequence ID" value="NZ_CP009302.1"/>
</dbReference>
<dbReference type="InterPro" id="IPR009081">
    <property type="entry name" value="PP-bd_ACP"/>
</dbReference>
<reference evidence="5" key="1">
    <citation type="submission" date="2014-08" db="EMBL/GenBank/DDBJ databases">
        <title>Coriobacteriaceae sp. complete genome.</title>
        <authorList>
            <person name="Looft T."/>
            <person name="Bayles D.O."/>
            <person name="Stanton T.B."/>
        </authorList>
    </citation>
    <scope>NUCLEOTIDE SEQUENCE [LARGE SCALE GENOMIC DNA]</scope>
    <source>
        <strain evidence="5">68-1-3</strain>
    </source>
</reference>
<evidence type="ECO:0000256" key="1">
    <source>
        <dbReference type="ARBA" id="ARBA00022450"/>
    </source>
</evidence>
<name>A0A0A8B442_9ACTN</name>
<keyword evidence="5" id="KW-1185">Reference proteome</keyword>
<dbReference type="Gene3D" id="1.10.1200.10">
    <property type="entry name" value="ACP-like"/>
    <property type="match status" value="1"/>
</dbReference>
<reference evidence="4 5" key="2">
    <citation type="journal article" date="2015" name="Genome Announc.">
        <title>Complete Genome Sequence of Coriobacteriaceae Strain 68-1-3, a Novel Mucus-Degrading Isolate from the Swine Intestinal Tract.</title>
        <authorList>
            <person name="Looft T."/>
            <person name="Bayles D.O."/>
            <person name="Alt D.P."/>
            <person name="Stanton T.B."/>
        </authorList>
    </citation>
    <scope>NUCLEOTIDE SEQUENCE [LARGE SCALE GENOMIC DNA]</scope>
    <source>
        <strain evidence="4 5">68-1-3</strain>
    </source>
</reference>
<dbReference type="STRING" id="1531429.JI75_05300"/>
<dbReference type="SUPFAM" id="SSF47336">
    <property type="entry name" value="ACP-like"/>
    <property type="match status" value="1"/>
</dbReference>
<feature type="domain" description="Carrier" evidence="3">
    <location>
        <begin position="1"/>
        <end position="72"/>
    </location>
</feature>
<accession>A0A0A8B442</accession>
<evidence type="ECO:0000259" key="3">
    <source>
        <dbReference type="PROSITE" id="PS50075"/>
    </source>
</evidence>